<dbReference type="EMBL" id="UZAF01005313">
    <property type="protein sequence ID" value="VDO15148.1"/>
    <property type="molecule type" value="Genomic_DNA"/>
</dbReference>
<keyword evidence="2" id="KW-1185">Reference proteome</keyword>
<evidence type="ECO:0000313" key="2">
    <source>
        <dbReference type="Proteomes" id="UP000268014"/>
    </source>
</evidence>
<accession>A0A3P7WC35</accession>
<gene>
    <name evidence="1" type="ORF">HPLM_LOCUS2504</name>
</gene>
<feature type="non-terminal residue" evidence="1">
    <location>
        <position position="34"/>
    </location>
</feature>
<evidence type="ECO:0000313" key="1">
    <source>
        <dbReference type="EMBL" id="VDO15148.1"/>
    </source>
</evidence>
<protein>
    <submittedName>
        <fullName evidence="1">Uncharacterized protein</fullName>
    </submittedName>
</protein>
<proteinExistence type="predicted"/>
<dbReference type="AlphaFoldDB" id="A0A3P7WC35"/>
<dbReference type="Proteomes" id="UP000268014">
    <property type="component" value="Unassembled WGS sequence"/>
</dbReference>
<organism evidence="1 2">
    <name type="scientific">Haemonchus placei</name>
    <name type="common">Barber's pole worm</name>
    <dbReference type="NCBI Taxonomy" id="6290"/>
    <lineage>
        <taxon>Eukaryota</taxon>
        <taxon>Metazoa</taxon>
        <taxon>Ecdysozoa</taxon>
        <taxon>Nematoda</taxon>
        <taxon>Chromadorea</taxon>
        <taxon>Rhabditida</taxon>
        <taxon>Rhabditina</taxon>
        <taxon>Rhabditomorpha</taxon>
        <taxon>Strongyloidea</taxon>
        <taxon>Trichostrongylidae</taxon>
        <taxon>Haemonchus</taxon>
    </lineage>
</organism>
<sequence>MSMQQRLLAMLQTEVPQPWRLVQIPSQPNAKPYV</sequence>
<reference evidence="1 2" key="1">
    <citation type="submission" date="2018-11" db="EMBL/GenBank/DDBJ databases">
        <authorList>
            <consortium name="Pathogen Informatics"/>
        </authorList>
    </citation>
    <scope>NUCLEOTIDE SEQUENCE [LARGE SCALE GENOMIC DNA]</scope>
    <source>
        <strain evidence="1 2">MHpl1</strain>
    </source>
</reference>
<name>A0A3P7WC35_HAEPC</name>